<keyword evidence="2" id="KW-0732">Signal</keyword>
<comment type="similarity">
    <text evidence="1">Belongs to the UPF0065 (bug) family.</text>
</comment>
<dbReference type="CDD" id="cd13577">
    <property type="entry name" value="PBP2_BugE_Glu"/>
    <property type="match status" value="1"/>
</dbReference>
<gene>
    <name evidence="3" type="ORF">ABDJ40_15115</name>
</gene>
<sequence>MRLSNLLWAVAMVVPMSNAAWAQAWPTRPINWIVPFPPGGTTDVVARIVADRLGRELGQPVTVDNKAGAGGSIGTMQLMRATADGYTIGMATVSTHAVNPACNPKLGYDPLTDFVPVSNLARTANVLTVNNAFPAKTYAEFISLVKAGPGKYSYASTGHCGGMHMMGEMFKVFTRTAIVHIPYRGAGPALNDLLGGQVQIMFDNLPSSIGHIKAGSIRALAVASEQRIPGMSGVPTFKELRLPEVNEPAWYGVVVPARTPAAVVQRLSEALRKVLLVPEVRTKLQDSGAEPVGNSPEAFAVEISAELEKMRRVVKQQQIRFDQ</sequence>
<dbReference type="PIRSF" id="PIRSF017082">
    <property type="entry name" value="YflP"/>
    <property type="match status" value="1"/>
</dbReference>
<accession>A0ABV0GGD0</accession>
<reference evidence="3 4" key="1">
    <citation type="submission" date="2024-05" db="EMBL/GenBank/DDBJ databases">
        <title>Roseateles sp. 2.12 16S ribosomal RNA gene Genome sequencing and assembly.</title>
        <authorList>
            <person name="Woo H."/>
        </authorList>
    </citation>
    <scope>NUCLEOTIDE SEQUENCE [LARGE SCALE GENOMIC DNA]</scope>
    <source>
        <strain evidence="3 4">2.12</strain>
    </source>
</reference>
<feature type="chain" id="PRO_5046828303" evidence="2">
    <location>
        <begin position="23"/>
        <end position="323"/>
    </location>
</feature>
<proteinExistence type="inferred from homology"/>
<evidence type="ECO:0000313" key="3">
    <source>
        <dbReference type="EMBL" id="MEO3714094.1"/>
    </source>
</evidence>
<evidence type="ECO:0000313" key="4">
    <source>
        <dbReference type="Proteomes" id="UP001462640"/>
    </source>
</evidence>
<protein>
    <submittedName>
        <fullName evidence="3">Tripartite tricarboxylate transporter substrate binding protein BugE</fullName>
    </submittedName>
</protein>
<dbReference type="PANTHER" id="PTHR42928:SF5">
    <property type="entry name" value="BLR1237 PROTEIN"/>
    <property type="match status" value="1"/>
</dbReference>
<dbReference type="Pfam" id="PF03401">
    <property type="entry name" value="TctC"/>
    <property type="match status" value="1"/>
</dbReference>
<dbReference type="RefSeq" id="WP_347611113.1">
    <property type="nucleotide sequence ID" value="NZ_JBDPZC010000007.1"/>
</dbReference>
<dbReference type="PANTHER" id="PTHR42928">
    <property type="entry name" value="TRICARBOXYLATE-BINDING PROTEIN"/>
    <property type="match status" value="1"/>
</dbReference>
<dbReference type="Proteomes" id="UP001462640">
    <property type="component" value="Unassembled WGS sequence"/>
</dbReference>
<dbReference type="SUPFAM" id="SSF53850">
    <property type="entry name" value="Periplasmic binding protein-like II"/>
    <property type="match status" value="1"/>
</dbReference>
<evidence type="ECO:0000256" key="2">
    <source>
        <dbReference type="SAM" id="SignalP"/>
    </source>
</evidence>
<organism evidence="3 4">
    <name type="scientific">Roseateles flavus</name>
    <dbReference type="NCBI Taxonomy" id="3149041"/>
    <lineage>
        <taxon>Bacteria</taxon>
        <taxon>Pseudomonadati</taxon>
        <taxon>Pseudomonadota</taxon>
        <taxon>Betaproteobacteria</taxon>
        <taxon>Burkholderiales</taxon>
        <taxon>Sphaerotilaceae</taxon>
        <taxon>Roseateles</taxon>
    </lineage>
</organism>
<name>A0ABV0GGD0_9BURK</name>
<dbReference type="EMBL" id="JBDPZC010000007">
    <property type="protein sequence ID" value="MEO3714094.1"/>
    <property type="molecule type" value="Genomic_DNA"/>
</dbReference>
<evidence type="ECO:0000256" key="1">
    <source>
        <dbReference type="ARBA" id="ARBA00006987"/>
    </source>
</evidence>
<dbReference type="Gene3D" id="3.40.190.10">
    <property type="entry name" value="Periplasmic binding protein-like II"/>
    <property type="match status" value="1"/>
</dbReference>
<feature type="signal peptide" evidence="2">
    <location>
        <begin position="1"/>
        <end position="22"/>
    </location>
</feature>
<dbReference type="InterPro" id="IPR005064">
    <property type="entry name" value="BUG"/>
</dbReference>
<dbReference type="Gene3D" id="3.40.190.150">
    <property type="entry name" value="Bordetella uptake gene, domain 1"/>
    <property type="match status" value="1"/>
</dbReference>
<dbReference type="InterPro" id="IPR042100">
    <property type="entry name" value="Bug_dom1"/>
</dbReference>
<keyword evidence="4" id="KW-1185">Reference proteome</keyword>
<comment type="caution">
    <text evidence="3">The sequence shown here is derived from an EMBL/GenBank/DDBJ whole genome shotgun (WGS) entry which is preliminary data.</text>
</comment>